<dbReference type="EMBL" id="CM042014">
    <property type="protein sequence ID" value="KAI3723993.1"/>
    <property type="molecule type" value="Genomic_DNA"/>
</dbReference>
<evidence type="ECO:0000313" key="2">
    <source>
        <dbReference type="Proteomes" id="UP001055811"/>
    </source>
</evidence>
<sequence length="229" mass="25985">MELAVPQLSPVTTKLFIFMDLRFEMTLRALGFNGSEMARMPVSWPSMETRIPVWAKHRHHWADASSGGSSDSDLTAPNSDNEEHCYAYNDSPKLQFRKDISKALWKQGLGMAEIISNKGRMWTTTGIVRGGKLYGFLEYALFLAEIWSLHLLDDEDKCISLEDIYKKVAEVRIEAGFALATTASEFFPMNDDVEKRQPETKAIMRWLKQIRFTASATLHGGALVLQVYQ</sequence>
<evidence type="ECO:0000313" key="1">
    <source>
        <dbReference type="EMBL" id="KAI3723993.1"/>
    </source>
</evidence>
<name>A0ACB9BPS4_CICIN</name>
<keyword evidence="2" id="KW-1185">Reference proteome</keyword>
<dbReference type="Proteomes" id="UP001055811">
    <property type="component" value="Linkage Group LG06"/>
</dbReference>
<reference evidence="2" key="1">
    <citation type="journal article" date="2022" name="Mol. Ecol. Resour.">
        <title>The genomes of chicory, endive, great burdock and yacon provide insights into Asteraceae palaeo-polyploidization history and plant inulin production.</title>
        <authorList>
            <person name="Fan W."/>
            <person name="Wang S."/>
            <person name="Wang H."/>
            <person name="Wang A."/>
            <person name="Jiang F."/>
            <person name="Liu H."/>
            <person name="Zhao H."/>
            <person name="Xu D."/>
            <person name="Zhang Y."/>
        </authorList>
    </citation>
    <scope>NUCLEOTIDE SEQUENCE [LARGE SCALE GENOMIC DNA]</scope>
    <source>
        <strain evidence="2">cv. Punajuju</strain>
    </source>
</reference>
<accession>A0ACB9BPS4</accession>
<proteinExistence type="predicted"/>
<comment type="caution">
    <text evidence="1">The sequence shown here is derived from an EMBL/GenBank/DDBJ whole genome shotgun (WGS) entry which is preliminary data.</text>
</comment>
<organism evidence="1 2">
    <name type="scientific">Cichorium intybus</name>
    <name type="common">Chicory</name>
    <dbReference type="NCBI Taxonomy" id="13427"/>
    <lineage>
        <taxon>Eukaryota</taxon>
        <taxon>Viridiplantae</taxon>
        <taxon>Streptophyta</taxon>
        <taxon>Embryophyta</taxon>
        <taxon>Tracheophyta</taxon>
        <taxon>Spermatophyta</taxon>
        <taxon>Magnoliopsida</taxon>
        <taxon>eudicotyledons</taxon>
        <taxon>Gunneridae</taxon>
        <taxon>Pentapetalae</taxon>
        <taxon>asterids</taxon>
        <taxon>campanulids</taxon>
        <taxon>Asterales</taxon>
        <taxon>Asteraceae</taxon>
        <taxon>Cichorioideae</taxon>
        <taxon>Cichorieae</taxon>
        <taxon>Cichoriinae</taxon>
        <taxon>Cichorium</taxon>
    </lineage>
</organism>
<protein>
    <submittedName>
        <fullName evidence="1">Uncharacterized protein</fullName>
    </submittedName>
</protein>
<gene>
    <name evidence="1" type="ORF">L2E82_35757</name>
</gene>
<reference evidence="1 2" key="2">
    <citation type="journal article" date="2022" name="Mol. Ecol. Resour.">
        <title>The genomes of chicory, endive, great burdock and yacon provide insights into Asteraceae paleo-polyploidization history and plant inulin production.</title>
        <authorList>
            <person name="Fan W."/>
            <person name="Wang S."/>
            <person name="Wang H."/>
            <person name="Wang A."/>
            <person name="Jiang F."/>
            <person name="Liu H."/>
            <person name="Zhao H."/>
            <person name="Xu D."/>
            <person name="Zhang Y."/>
        </authorList>
    </citation>
    <scope>NUCLEOTIDE SEQUENCE [LARGE SCALE GENOMIC DNA]</scope>
    <source>
        <strain evidence="2">cv. Punajuju</strain>
        <tissue evidence="1">Leaves</tissue>
    </source>
</reference>